<keyword evidence="1" id="KW-0732">Signal</keyword>
<reference evidence="2 3" key="1">
    <citation type="submission" date="2020-08" db="EMBL/GenBank/DDBJ databases">
        <title>Genomic Encyclopedia of Type Strains, Phase IV (KMG-IV): sequencing the most valuable type-strain genomes for metagenomic binning, comparative biology and taxonomic classification.</title>
        <authorList>
            <person name="Goeker M."/>
        </authorList>
    </citation>
    <scope>NUCLEOTIDE SEQUENCE [LARGE SCALE GENOMIC DNA]</scope>
    <source>
        <strain evidence="2 3">DSM 29514</strain>
    </source>
</reference>
<name>A0A7W6LE41_9HYPH</name>
<proteinExistence type="predicted"/>
<dbReference type="Proteomes" id="UP000519897">
    <property type="component" value="Unassembled WGS sequence"/>
</dbReference>
<comment type="caution">
    <text evidence="2">The sequence shown here is derived from an EMBL/GenBank/DDBJ whole genome shotgun (WGS) entry which is preliminary data.</text>
</comment>
<feature type="chain" id="PRO_5031305944" evidence="1">
    <location>
        <begin position="22"/>
        <end position="104"/>
    </location>
</feature>
<evidence type="ECO:0000313" key="2">
    <source>
        <dbReference type="EMBL" id="MBB4141547.1"/>
    </source>
</evidence>
<gene>
    <name evidence="2" type="ORF">GGQ72_000046</name>
</gene>
<dbReference type="RefSeq" id="WP_062553778.1">
    <property type="nucleotide sequence ID" value="NZ_CP049250.1"/>
</dbReference>
<evidence type="ECO:0000313" key="3">
    <source>
        <dbReference type="Proteomes" id="UP000519897"/>
    </source>
</evidence>
<sequence>MMLVKFAVTAALALAGTAAVAEARSDVHLYGAVPVAGDPHLMANYDSAQAWCKVELYGTYHAQPMNRGAFGAAPMRNCLARYGFVYQGNEPYAYPVRKVVFIVK</sequence>
<dbReference type="AlphaFoldDB" id="A0A7W6LE41"/>
<protein>
    <submittedName>
        <fullName evidence="2">Uncharacterized protein</fullName>
    </submittedName>
</protein>
<dbReference type="EMBL" id="JACIEC010000001">
    <property type="protein sequence ID" value="MBB4141547.1"/>
    <property type="molecule type" value="Genomic_DNA"/>
</dbReference>
<keyword evidence="3" id="KW-1185">Reference proteome</keyword>
<accession>A0A7W6LE41</accession>
<feature type="signal peptide" evidence="1">
    <location>
        <begin position="1"/>
        <end position="21"/>
    </location>
</feature>
<organism evidence="2 3">
    <name type="scientific">Rhizobium rhizoryzae</name>
    <dbReference type="NCBI Taxonomy" id="451876"/>
    <lineage>
        <taxon>Bacteria</taxon>
        <taxon>Pseudomonadati</taxon>
        <taxon>Pseudomonadota</taxon>
        <taxon>Alphaproteobacteria</taxon>
        <taxon>Hyphomicrobiales</taxon>
        <taxon>Rhizobiaceae</taxon>
        <taxon>Rhizobium/Agrobacterium group</taxon>
        <taxon>Rhizobium</taxon>
    </lineage>
</organism>
<evidence type="ECO:0000256" key="1">
    <source>
        <dbReference type="SAM" id="SignalP"/>
    </source>
</evidence>